<keyword evidence="4 5" id="KW-0472">Membrane</keyword>
<accession>A0ABR7MHJ3</accession>
<keyword evidence="3 5" id="KW-1133">Transmembrane helix</keyword>
<proteinExistence type="predicted"/>
<comment type="subcellular location">
    <subcellularLocation>
        <location evidence="1">Membrane</location>
        <topology evidence="1">Single-pass membrane protein</topology>
    </subcellularLocation>
</comment>
<dbReference type="InterPro" id="IPR037682">
    <property type="entry name" value="TonB_C"/>
</dbReference>
<comment type="caution">
    <text evidence="7">The sequence shown here is derived from an EMBL/GenBank/DDBJ whole genome shotgun (WGS) entry which is preliminary data.</text>
</comment>
<keyword evidence="8" id="KW-1185">Reference proteome</keyword>
<evidence type="ECO:0000256" key="1">
    <source>
        <dbReference type="ARBA" id="ARBA00004167"/>
    </source>
</evidence>
<dbReference type="EMBL" id="JACSCY010000003">
    <property type="protein sequence ID" value="MBC6610349.1"/>
    <property type="molecule type" value="Genomic_DNA"/>
</dbReference>
<feature type="transmembrane region" description="Helical" evidence="5">
    <location>
        <begin position="39"/>
        <end position="58"/>
    </location>
</feature>
<dbReference type="InterPro" id="IPR006260">
    <property type="entry name" value="TonB/TolA_C"/>
</dbReference>
<dbReference type="PANTHER" id="PTHR34978">
    <property type="entry name" value="POSSIBLE SENSOR-TRANSDUCER PROTEIN BLAR"/>
    <property type="match status" value="1"/>
</dbReference>
<name>A0ABR7MHJ3_9BACT</name>
<dbReference type="Gene3D" id="3.30.1150.10">
    <property type="match status" value="1"/>
</dbReference>
<sequence length="502" mass="56796">MRTLLLSTDIFRWFWLSTLVLGLFWAFYYLVLKQERLFCYNRILLLSAPVVAAVWPLLQVPSRYLPAGYLPVIPITPADAGVIPALPLLLPESTIRTEVPASTPISWWLLIYGAGVFCMLARLSWQLYQLWRFTRSLPTAPYERYTLRRTGGRRPTGSFGRTVYWDETVPLTPVEASQVLRHELAHVYQRHTLDRLWLRVWQALLWPNPFVHLLLRALDLTHEYLADAAVATGAPAQHYIRLLACQATGWRNRTPALAHSFFSSSTLIRIAMLNRLSPPRRWKQWLLLPLGCVLLGLVACDKKVSTSSQKREKNTVDLFMSSIQLTDSKSLPQSIEVRKDPNSNTPRTARNWKRMRNQRDFITVINGKSILNGRLTNRMLTRFASQPMSTDTGAYSAIFPVPAGGAPGLLQFVERNTTYPRSGIDAKLEGKVWVNFVVNKYGQVTETSIRRGITSAKYPDAAAEMNAEAVRVVKALPKWTPGTCDGEPAGVAFTIPVDYTLK</sequence>
<evidence type="ECO:0000256" key="4">
    <source>
        <dbReference type="ARBA" id="ARBA00023136"/>
    </source>
</evidence>
<evidence type="ECO:0000256" key="2">
    <source>
        <dbReference type="ARBA" id="ARBA00022692"/>
    </source>
</evidence>
<dbReference type="Pfam" id="PF03544">
    <property type="entry name" value="TonB_C"/>
    <property type="match status" value="1"/>
</dbReference>
<dbReference type="CDD" id="cd07341">
    <property type="entry name" value="M56_BlaR1_MecR1_like"/>
    <property type="match status" value="1"/>
</dbReference>
<organism evidence="7 8">
    <name type="scientific">Hymenobacter citatus</name>
    <dbReference type="NCBI Taxonomy" id="2763506"/>
    <lineage>
        <taxon>Bacteria</taxon>
        <taxon>Pseudomonadati</taxon>
        <taxon>Bacteroidota</taxon>
        <taxon>Cytophagia</taxon>
        <taxon>Cytophagales</taxon>
        <taxon>Hymenobacteraceae</taxon>
        <taxon>Hymenobacter</taxon>
    </lineage>
</organism>
<dbReference type="NCBIfam" id="TIGR01352">
    <property type="entry name" value="tonB_Cterm"/>
    <property type="match status" value="1"/>
</dbReference>
<feature type="domain" description="TonB C-terminal" evidence="6">
    <location>
        <begin position="404"/>
        <end position="502"/>
    </location>
</feature>
<evidence type="ECO:0000256" key="5">
    <source>
        <dbReference type="SAM" id="Phobius"/>
    </source>
</evidence>
<dbReference type="PANTHER" id="PTHR34978:SF3">
    <property type="entry name" value="SLR0241 PROTEIN"/>
    <property type="match status" value="1"/>
</dbReference>
<feature type="transmembrane region" description="Helical" evidence="5">
    <location>
        <begin position="12"/>
        <end position="32"/>
    </location>
</feature>
<reference evidence="7 8" key="1">
    <citation type="submission" date="2020-08" db="EMBL/GenBank/DDBJ databases">
        <title>Hymenobacter sp.</title>
        <authorList>
            <person name="Kim M.K."/>
        </authorList>
    </citation>
    <scope>NUCLEOTIDE SEQUENCE [LARGE SCALE GENOMIC DNA]</scope>
    <source>
        <strain evidence="7 8">BT507</strain>
    </source>
</reference>
<evidence type="ECO:0000313" key="7">
    <source>
        <dbReference type="EMBL" id="MBC6610349.1"/>
    </source>
</evidence>
<dbReference type="RefSeq" id="WP_187318655.1">
    <property type="nucleotide sequence ID" value="NZ_JACSCY010000003.1"/>
</dbReference>
<protein>
    <submittedName>
        <fullName evidence="7">TonB family protein</fullName>
    </submittedName>
</protein>
<dbReference type="InterPro" id="IPR052173">
    <property type="entry name" value="Beta-lactam_resp_regulator"/>
</dbReference>
<keyword evidence="2 5" id="KW-0812">Transmembrane</keyword>
<dbReference type="PROSITE" id="PS52015">
    <property type="entry name" value="TONB_CTD"/>
    <property type="match status" value="1"/>
</dbReference>
<feature type="transmembrane region" description="Helical" evidence="5">
    <location>
        <begin position="105"/>
        <end position="125"/>
    </location>
</feature>
<dbReference type="Proteomes" id="UP000622017">
    <property type="component" value="Unassembled WGS sequence"/>
</dbReference>
<evidence type="ECO:0000256" key="3">
    <source>
        <dbReference type="ARBA" id="ARBA00022989"/>
    </source>
</evidence>
<evidence type="ECO:0000259" key="6">
    <source>
        <dbReference type="PROSITE" id="PS52015"/>
    </source>
</evidence>
<dbReference type="SUPFAM" id="SSF74653">
    <property type="entry name" value="TolA/TonB C-terminal domain"/>
    <property type="match status" value="1"/>
</dbReference>
<evidence type="ECO:0000313" key="8">
    <source>
        <dbReference type="Proteomes" id="UP000622017"/>
    </source>
</evidence>
<gene>
    <name evidence="7" type="ORF">H8B15_05425</name>
</gene>